<dbReference type="Gene3D" id="1.20.5.1010">
    <property type="entry name" value="TRPM, tetramerisation domain"/>
    <property type="match status" value="1"/>
</dbReference>
<dbReference type="InterPro" id="IPR050927">
    <property type="entry name" value="TRPM"/>
</dbReference>
<dbReference type="GO" id="GO:0005261">
    <property type="term" value="F:monoatomic cation channel activity"/>
    <property type="evidence" value="ECO:0007669"/>
    <property type="project" value="UniProtKB-ARBA"/>
</dbReference>
<feature type="domain" description="TRPM tetramerisation" evidence="11">
    <location>
        <begin position="1174"/>
        <end position="1229"/>
    </location>
</feature>
<name>A0A5E4MB35_9HEMI</name>
<dbReference type="InterPro" id="IPR032415">
    <property type="entry name" value="TRPM_tetra"/>
</dbReference>
<dbReference type="PANTHER" id="PTHR13800">
    <property type="entry name" value="TRANSIENT RECEPTOR POTENTIAL CATION CHANNEL, SUBFAMILY M, MEMBER 6"/>
    <property type="match status" value="1"/>
</dbReference>
<evidence type="ECO:0000259" key="11">
    <source>
        <dbReference type="Pfam" id="PF16519"/>
    </source>
</evidence>
<dbReference type="InterPro" id="IPR037162">
    <property type="entry name" value="TRPM_tetra_sf"/>
</dbReference>
<organism evidence="14 15">
    <name type="scientific">Cinara cedri</name>
    <dbReference type="NCBI Taxonomy" id="506608"/>
    <lineage>
        <taxon>Eukaryota</taxon>
        <taxon>Metazoa</taxon>
        <taxon>Ecdysozoa</taxon>
        <taxon>Arthropoda</taxon>
        <taxon>Hexapoda</taxon>
        <taxon>Insecta</taxon>
        <taxon>Pterygota</taxon>
        <taxon>Neoptera</taxon>
        <taxon>Paraneoptera</taxon>
        <taxon>Hemiptera</taxon>
        <taxon>Sternorrhyncha</taxon>
        <taxon>Aphidomorpha</taxon>
        <taxon>Aphidoidea</taxon>
        <taxon>Aphididae</taxon>
        <taxon>Lachninae</taxon>
        <taxon>Cinara</taxon>
    </lineage>
</organism>
<keyword evidence="2" id="KW-0813">Transport</keyword>
<feature type="domain" description="Ion transport" evidence="10">
    <location>
        <begin position="850"/>
        <end position="1083"/>
    </location>
</feature>
<evidence type="ECO:0000256" key="1">
    <source>
        <dbReference type="ARBA" id="ARBA00004141"/>
    </source>
</evidence>
<dbReference type="EMBL" id="CABPRJ010000493">
    <property type="protein sequence ID" value="VVC29460.1"/>
    <property type="molecule type" value="Genomic_DNA"/>
</dbReference>
<dbReference type="InterPro" id="IPR005821">
    <property type="entry name" value="Ion_trans_dom"/>
</dbReference>
<keyword evidence="7" id="KW-0407">Ion channel</keyword>
<keyword evidence="3 9" id="KW-0812">Transmembrane</keyword>
<dbReference type="Pfam" id="PF16519">
    <property type="entry name" value="TRPM_tetra"/>
    <property type="match status" value="1"/>
</dbReference>
<evidence type="ECO:0000259" key="12">
    <source>
        <dbReference type="Pfam" id="PF18139"/>
    </source>
</evidence>
<evidence type="ECO:0000256" key="4">
    <source>
        <dbReference type="ARBA" id="ARBA00022989"/>
    </source>
</evidence>
<dbReference type="Pfam" id="PF18139">
    <property type="entry name" value="LSDAT_euk"/>
    <property type="match status" value="1"/>
</dbReference>
<feature type="transmembrane region" description="Helical" evidence="9">
    <location>
        <begin position="844"/>
        <end position="863"/>
    </location>
</feature>
<feature type="transmembrane region" description="Helical" evidence="9">
    <location>
        <begin position="978"/>
        <end position="995"/>
    </location>
</feature>
<dbReference type="PANTHER" id="PTHR13800:SF1">
    <property type="entry name" value="TRANSIENT RECEPTOR POTENTIAL CATION CHANNEL TRPM"/>
    <property type="match status" value="1"/>
</dbReference>
<proteinExistence type="predicted"/>
<keyword evidence="15" id="KW-1185">Reference proteome</keyword>
<feature type="transmembrane region" description="Helical" evidence="9">
    <location>
        <begin position="1049"/>
        <end position="1074"/>
    </location>
</feature>
<reference evidence="14 15" key="1">
    <citation type="submission" date="2019-08" db="EMBL/GenBank/DDBJ databases">
        <authorList>
            <person name="Alioto T."/>
            <person name="Alioto T."/>
            <person name="Gomez Garrido J."/>
        </authorList>
    </citation>
    <scope>NUCLEOTIDE SEQUENCE [LARGE SCALE GENOMIC DNA]</scope>
</reference>
<evidence type="ECO:0000256" key="6">
    <source>
        <dbReference type="ARBA" id="ARBA00023136"/>
    </source>
</evidence>
<feature type="domain" description="TRPM SLOG" evidence="12">
    <location>
        <begin position="95"/>
        <end position="361"/>
    </location>
</feature>
<dbReference type="GO" id="GO:0051262">
    <property type="term" value="P:protein tetramerization"/>
    <property type="evidence" value="ECO:0007669"/>
    <property type="project" value="InterPro"/>
</dbReference>
<evidence type="ECO:0000256" key="8">
    <source>
        <dbReference type="SAM" id="MobiDB-lite"/>
    </source>
</evidence>
<dbReference type="GO" id="GO:0005886">
    <property type="term" value="C:plasma membrane"/>
    <property type="evidence" value="ECO:0007669"/>
    <property type="project" value="TreeGrafter"/>
</dbReference>
<feature type="domain" description="TRPM-like" evidence="13">
    <location>
        <begin position="418"/>
        <end position="686"/>
    </location>
</feature>
<dbReference type="InterPro" id="IPR041491">
    <property type="entry name" value="TRPM_SLOG"/>
</dbReference>
<sequence length="1534" mass="175529">MISRINKTKKSQARSWVEASFQKRDCITFIPTTFDKTRCSCGLSLTFHCGGGSGSVQLDPDNPNETWSSMKHTVLSATDAYGTIEFQGGPHPTKAQYVRLSHDTRPEIILHLFTREWGLELPKLLITIQGGKANFEIQPKLKKVLRKGLLKAAKTTGAWVFTGGTNTGVTRQVGDALLLDSQRPGRVVSIGIAPWGIIENNHELIGHNRDVPYHSISSPRSKLAVLNNRHTYFLLVDNGTSGRYGAEIELRKKLEKYISLQKLHPSAHYSTPVVSLVIEGGTHTIRAVLEYVTDTPPVPVVVCDGSGRAADLLAFTHKYAMDTGELTVLENMKDYLLNTIQCTFDVDQEKAERLYEELLECTRHKHMITVFRMSDGQDKAHELDQTILTALFKSQHLSPSEQLSLALTWNRVDIARSEIFVYGQEWPEGALEESMMQALGHDRIDFVKLLLENGVSMKKFLTISRLEELYNTKQGPTNTLGYILRDVRPHIPQGYMYTLHDIGLVINKLMGGAYRAQYTRRKFRTMYAHSRRLNNMHRNSASFTRYYGNNLTLGVLADSEHSEEETLFDYPFNELLIWTVLTKRQEMALLMWQHGEEALVKSLAACKLYKAMAHEAAEDDLETEIYDELRNYAKVFEDISLELLDYCYRQDDDQAQQLLTVELQNWSGQTCLSLAVAANHRALLAHPCSQIILADLWMGGLRTRKNTNIRILLGLLFPPYISRLEFKSRKELQSMPQTEEEHLYGLELEEETESVEDGGVHRSHLNLVETNLDGVPSAADVDTTENGTMLQNVSISIDTTKHSDYEHIKCVNPTYEYSVFDLKRRPLPMRRKIIEFYTAPITKFLANSAAYFVFLVLFTYVVLVRMEKTPSWQELYVIAYICTFGCEKIREIVSSEPTSISDKFSVWAWNMWNPCDAAAIIFFLSGLCLRLQPSSQTIGRVMFCTDIIYWYLRILNILGVNKYLGPLVTMMGKMIKNMLYFVVLLLVVLMSFGVSRQAILFPDADPDWILIRQIFLQPYFMLYGEVYADQIYPECDESSGMSHCQTGRWITPLVMAMYLLVANILLINLLIAVFNNIFNDINAISHQVWMFQRFTVVMEYEQKPSLPPPLIFFCHVFLLTKYLCRKIQGIQETYDNGLKLFLCNEELEQLYDFEEECVEGYFREKDFKLQMSIEERIKMSLEKMENIQQKVDDINQKENTYSSSVQGLEFRLRNIEGLMDQTLSTLGVIHRFMATQNGDHDSGSSSDNAQKRSNSYEPDFDSDQKIVPVSGRTRCISERSDLLSDISDMTSVCNKKKKYSFNEKRPPNFSDSNFYLSQCGSSFNDKPTVNELYSYECRRMSENSARAMDRKYDTESTLSPDFNSKETNDIDISEVDYKGGSSDQTIARSSTDRTVFVEPFISVLPPTPTRQVFSSLLSPHCDLSPNRGNTPVRRSRHASEMSNTEIVRYLEMEHLKNAEDDDYLTMGGLIKQHRPQMSHTIDIPRLTNTHSDHMIQLNTRTDIVPNEQHSNTNIKTKNITSINPLNTMSSKHFD</sequence>
<dbReference type="OrthoDB" id="301415at2759"/>
<evidence type="ECO:0000256" key="5">
    <source>
        <dbReference type="ARBA" id="ARBA00023065"/>
    </source>
</evidence>
<feature type="region of interest" description="Disordered" evidence="8">
    <location>
        <begin position="1236"/>
        <end position="1265"/>
    </location>
</feature>
<evidence type="ECO:0000313" key="15">
    <source>
        <dbReference type="Proteomes" id="UP000325440"/>
    </source>
</evidence>
<evidence type="ECO:0000256" key="2">
    <source>
        <dbReference type="ARBA" id="ARBA00022448"/>
    </source>
</evidence>
<evidence type="ECO:0000259" key="13">
    <source>
        <dbReference type="Pfam" id="PF25508"/>
    </source>
</evidence>
<dbReference type="Proteomes" id="UP000325440">
    <property type="component" value="Unassembled WGS sequence"/>
</dbReference>
<gene>
    <name evidence="14" type="ORF">CINCED_3A020260</name>
</gene>
<evidence type="ECO:0000256" key="9">
    <source>
        <dbReference type="SAM" id="Phobius"/>
    </source>
</evidence>
<protein>
    <submittedName>
        <fullName evidence="14">Ankyrin repeat-containing domain,TRPM, tetramerisation domain,Ion transport domain</fullName>
    </submittedName>
</protein>
<dbReference type="Pfam" id="PF25508">
    <property type="entry name" value="TRPM2"/>
    <property type="match status" value="1"/>
</dbReference>
<dbReference type="GO" id="GO:0030001">
    <property type="term" value="P:metal ion transport"/>
    <property type="evidence" value="ECO:0007669"/>
    <property type="project" value="TreeGrafter"/>
</dbReference>
<evidence type="ECO:0000259" key="10">
    <source>
        <dbReference type="Pfam" id="PF00520"/>
    </source>
</evidence>
<evidence type="ECO:0000313" key="14">
    <source>
        <dbReference type="EMBL" id="VVC29460.1"/>
    </source>
</evidence>
<accession>A0A5E4MB35</accession>
<keyword evidence="4 9" id="KW-1133">Transmembrane helix</keyword>
<dbReference type="InterPro" id="IPR057366">
    <property type="entry name" value="TRPM-like"/>
</dbReference>
<comment type="subcellular location">
    <subcellularLocation>
        <location evidence="1">Membrane</location>
        <topology evidence="1">Multi-pass membrane protein</topology>
    </subcellularLocation>
</comment>
<dbReference type="Pfam" id="PF00520">
    <property type="entry name" value="Ion_trans"/>
    <property type="match status" value="1"/>
</dbReference>
<evidence type="ECO:0000256" key="3">
    <source>
        <dbReference type="ARBA" id="ARBA00022692"/>
    </source>
</evidence>
<keyword evidence="5" id="KW-0406">Ion transport</keyword>
<evidence type="ECO:0000256" key="7">
    <source>
        <dbReference type="ARBA" id="ARBA00023303"/>
    </source>
</evidence>
<feature type="region of interest" description="Disordered" evidence="8">
    <location>
        <begin position="1507"/>
        <end position="1534"/>
    </location>
</feature>
<keyword evidence="6 9" id="KW-0472">Membrane</keyword>